<organism evidence="3 4">
    <name type="scientific">Zingiber officinale</name>
    <name type="common">Ginger</name>
    <name type="synonym">Amomum zingiber</name>
    <dbReference type="NCBI Taxonomy" id="94328"/>
    <lineage>
        <taxon>Eukaryota</taxon>
        <taxon>Viridiplantae</taxon>
        <taxon>Streptophyta</taxon>
        <taxon>Embryophyta</taxon>
        <taxon>Tracheophyta</taxon>
        <taxon>Spermatophyta</taxon>
        <taxon>Magnoliopsida</taxon>
        <taxon>Liliopsida</taxon>
        <taxon>Zingiberales</taxon>
        <taxon>Zingiberaceae</taxon>
        <taxon>Zingiber</taxon>
    </lineage>
</organism>
<feature type="compositionally biased region" description="Polar residues" evidence="1">
    <location>
        <begin position="342"/>
        <end position="354"/>
    </location>
</feature>
<feature type="domain" description="Calmodulin-binding" evidence="2">
    <location>
        <begin position="680"/>
        <end position="794"/>
    </location>
</feature>
<evidence type="ECO:0000259" key="2">
    <source>
        <dbReference type="SMART" id="SM01054"/>
    </source>
</evidence>
<dbReference type="EMBL" id="JACMSC010000016">
    <property type="protein sequence ID" value="KAG6480555.1"/>
    <property type="molecule type" value="Genomic_DNA"/>
</dbReference>
<protein>
    <recommendedName>
        <fullName evidence="2">Calmodulin-binding domain-containing protein</fullName>
    </recommendedName>
</protein>
<feature type="compositionally biased region" description="Polar residues" evidence="1">
    <location>
        <begin position="445"/>
        <end position="457"/>
    </location>
</feature>
<keyword evidence="4" id="KW-1185">Reference proteome</keyword>
<proteinExistence type="predicted"/>
<feature type="region of interest" description="Disordered" evidence="1">
    <location>
        <begin position="301"/>
        <end position="363"/>
    </location>
</feature>
<dbReference type="PANTHER" id="PTHR33349">
    <property type="entry name" value="EMB|CAB62594.1"/>
    <property type="match status" value="1"/>
</dbReference>
<dbReference type="SMART" id="SM01054">
    <property type="entry name" value="CaM_binding"/>
    <property type="match status" value="1"/>
</dbReference>
<feature type="compositionally biased region" description="Basic and acidic residues" evidence="1">
    <location>
        <begin position="534"/>
        <end position="543"/>
    </location>
</feature>
<feature type="compositionally biased region" description="Polar residues" evidence="1">
    <location>
        <begin position="301"/>
        <end position="312"/>
    </location>
</feature>
<dbReference type="AlphaFoldDB" id="A0A8J5KA35"/>
<evidence type="ECO:0000313" key="4">
    <source>
        <dbReference type="Proteomes" id="UP000734854"/>
    </source>
</evidence>
<gene>
    <name evidence="3" type="ORF">ZIOFF_057139</name>
</gene>
<dbReference type="OrthoDB" id="766386at2759"/>
<comment type="caution">
    <text evidence="3">The sequence shown here is derived from an EMBL/GenBank/DDBJ whole genome shotgun (WGS) entry which is preliminary data.</text>
</comment>
<feature type="region of interest" description="Disordered" evidence="1">
    <location>
        <begin position="174"/>
        <end position="224"/>
    </location>
</feature>
<accession>A0A8J5KA35</accession>
<sequence>MPTLCLFRILDIRHKFLTTMSEEAAERITISLTPELAKRKSSVEKNSTVKIGKGGSTSEERPVPHYLRASTTSCHHFCKYGIKHDFEVKKRHPVRKRFLANKDMFIDEKDEVLVANKLERGTKDYSDLPPEKIIQISEFPTEKIIQLPDSPTNPEDVSVQDSIVREFGFPSSGKKTDSLVGHVPPNQDDRSSEQTTSIQLMTPPSVSTSNVSDQSPNMPEGLPLKPISINLEQKAIENVIAFSEIEPTEGLSAEPVVVKLIVSSLIGHSNTSVAHTTSNQPERICEEPLKEDPSATFPIQENTASSEHTTFSEPDALSVEVPSMKPKNHKDARSAQKELANSGMTQKVTPSTASKRGKKANPSLAVEANGDTTELKIENENIGTQERTEVIWHAKVMVSGTSNGNGKNPSSVRRKMVISSMADTKQMSNRNLESEITRTAKKRTSSASKTTNASVEATNPMKAKDLSLKVMCQSTSSEKHKISNISSHSGKGANSILAQSLSSLSVRSLTSEVSKKTIYKHRNIIPVPQVKIEKGAGRPRVESNESSGPKPESINLRSVKQHVMKHGEVNKSAGKDGYPRGISTVFSKNQIGKPYGRTASVQSDKSSTRHKLKFSGTKVVSLQSDKNAPRILRFRPAKIASDKQNAKEDVKAKFTVISKGQIDRQHRRTVSLHSEEKFSSPQKLKFSRGKVTSLQPENNASRILRFRRRKLASDNQNDQGDFNAKFYRSGRSISNSNAPIAKALTVVLRHQDVQEKKDTQGLLNQVIEETASKLVETRKSKVKALVGAFETVISLQEGKVSPLPDPSTPLDS</sequence>
<dbReference type="GO" id="GO:0005516">
    <property type="term" value="F:calmodulin binding"/>
    <property type="evidence" value="ECO:0007669"/>
    <property type="project" value="InterPro"/>
</dbReference>
<feature type="region of interest" description="Disordered" evidence="1">
    <location>
        <begin position="534"/>
        <end position="555"/>
    </location>
</feature>
<dbReference type="PANTHER" id="PTHR33349:SF41">
    <property type="entry name" value="EMB|CAB62594.1"/>
    <property type="match status" value="1"/>
</dbReference>
<feature type="compositionally biased region" description="Polar residues" evidence="1">
    <location>
        <begin position="193"/>
        <end position="217"/>
    </location>
</feature>
<feature type="region of interest" description="Disordered" evidence="1">
    <location>
        <begin position="43"/>
        <end position="62"/>
    </location>
</feature>
<dbReference type="Pfam" id="PF07839">
    <property type="entry name" value="CaM_binding"/>
    <property type="match status" value="1"/>
</dbReference>
<evidence type="ECO:0000313" key="3">
    <source>
        <dbReference type="EMBL" id="KAG6480555.1"/>
    </source>
</evidence>
<name>A0A8J5KA35_ZINOF</name>
<dbReference type="InterPro" id="IPR012417">
    <property type="entry name" value="CaM-bd_dom_pln"/>
</dbReference>
<evidence type="ECO:0000256" key="1">
    <source>
        <dbReference type="SAM" id="MobiDB-lite"/>
    </source>
</evidence>
<feature type="region of interest" description="Disordered" evidence="1">
    <location>
        <begin position="430"/>
        <end position="462"/>
    </location>
</feature>
<dbReference type="Proteomes" id="UP000734854">
    <property type="component" value="Unassembled WGS sequence"/>
</dbReference>
<reference evidence="3 4" key="1">
    <citation type="submission" date="2020-08" db="EMBL/GenBank/DDBJ databases">
        <title>Plant Genome Project.</title>
        <authorList>
            <person name="Zhang R.-G."/>
        </authorList>
    </citation>
    <scope>NUCLEOTIDE SEQUENCE [LARGE SCALE GENOMIC DNA]</scope>
    <source>
        <tissue evidence="3">Rhizome</tissue>
    </source>
</reference>